<dbReference type="PANTHER" id="PTHR42756">
    <property type="entry name" value="TRANSCRIPTIONAL REGULATOR, MARR"/>
    <property type="match status" value="1"/>
</dbReference>
<evidence type="ECO:0000256" key="2">
    <source>
        <dbReference type="ARBA" id="ARBA00023125"/>
    </source>
</evidence>
<dbReference type="PROSITE" id="PS50995">
    <property type="entry name" value="HTH_MARR_2"/>
    <property type="match status" value="1"/>
</dbReference>
<reference evidence="5 6" key="1">
    <citation type="submission" date="2016-10" db="EMBL/GenBank/DDBJ databases">
        <authorList>
            <person name="de Groot N.N."/>
        </authorList>
    </citation>
    <scope>NUCLEOTIDE SEQUENCE [LARGE SCALE GENOMIC DNA]</scope>
    <source>
        <strain evidence="6">P4-7,KCTC 19426,CECT 7604</strain>
    </source>
</reference>
<gene>
    <name evidence="5" type="ORF">SAMN04515671_0290</name>
</gene>
<proteinExistence type="predicted"/>
<dbReference type="GO" id="GO:0003677">
    <property type="term" value="F:DNA binding"/>
    <property type="evidence" value="ECO:0007669"/>
    <property type="project" value="UniProtKB-KW"/>
</dbReference>
<feature type="domain" description="HTH marR-type" evidence="4">
    <location>
        <begin position="23"/>
        <end position="150"/>
    </location>
</feature>
<name>A0A1H0HZY2_9ACTN</name>
<evidence type="ECO:0000259" key="4">
    <source>
        <dbReference type="PROSITE" id="PS50995"/>
    </source>
</evidence>
<keyword evidence="3" id="KW-0804">Transcription</keyword>
<dbReference type="InterPro" id="IPR000835">
    <property type="entry name" value="HTH_MarR-typ"/>
</dbReference>
<dbReference type="SMART" id="SM00347">
    <property type="entry name" value="HTH_MARR"/>
    <property type="match status" value="1"/>
</dbReference>
<dbReference type="Pfam" id="PF01047">
    <property type="entry name" value="MarR"/>
    <property type="match status" value="1"/>
</dbReference>
<evidence type="ECO:0000313" key="5">
    <source>
        <dbReference type="EMBL" id="SDO24713.1"/>
    </source>
</evidence>
<dbReference type="PANTHER" id="PTHR42756:SF1">
    <property type="entry name" value="TRANSCRIPTIONAL REPRESSOR OF EMRAB OPERON"/>
    <property type="match status" value="1"/>
</dbReference>
<dbReference type="InterPro" id="IPR036390">
    <property type="entry name" value="WH_DNA-bd_sf"/>
</dbReference>
<keyword evidence="6" id="KW-1185">Reference proteome</keyword>
<evidence type="ECO:0000256" key="1">
    <source>
        <dbReference type="ARBA" id="ARBA00023015"/>
    </source>
</evidence>
<protein>
    <submittedName>
        <fullName evidence="5">DNA-binding transcriptional regulator, MarR family</fullName>
    </submittedName>
</protein>
<dbReference type="Proteomes" id="UP000198741">
    <property type="component" value="Chromosome I"/>
</dbReference>
<evidence type="ECO:0000313" key="6">
    <source>
        <dbReference type="Proteomes" id="UP000198741"/>
    </source>
</evidence>
<keyword evidence="1" id="KW-0805">Transcription regulation</keyword>
<organism evidence="5 6">
    <name type="scientific">Nakamurella panacisegetis</name>
    <dbReference type="NCBI Taxonomy" id="1090615"/>
    <lineage>
        <taxon>Bacteria</taxon>
        <taxon>Bacillati</taxon>
        <taxon>Actinomycetota</taxon>
        <taxon>Actinomycetes</taxon>
        <taxon>Nakamurellales</taxon>
        <taxon>Nakamurellaceae</taxon>
        <taxon>Nakamurella</taxon>
    </lineage>
</organism>
<dbReference type="PRINTS" id="PR00598">
    <property type="entry name" value="HTHMARR"/>
</dbReference>
<dbReference type="STRING" id="1090615.SAMN04515671_0290"/>
<dbReference type="EMBL" id="LT629710">
    <property type="protein sequence ID" value="SDO24713.1"/>
    <property type="molecule type" value="Genomic_DNA"/>
</dbReference>
<dbReference type="AlphaFoldDB" id="A0A1H0HZY2"/>
<dbReference type="InterPro" id="IPR036388">
    <property type="entry name" value="WH-like_DNA-bd_sf"/>
</dbReference>
<evidence type="ECO:0000256" key="3">
    <source>
        <dbReference type="ARBA" id="ARBA00023163"/>
    </source>
</evidence>
<keyword evidence="2 5" id="KW-0238">DNA-binding</keyword>
<dbReference type="GO" id="GO:0003700">
    <property type="term" value="F:DNA-binding transcription factor activity"/>
    <property type="evidence" value="ECO:0007669"/>
    <property type="project" value="InterPro"/>
</dbReference>
<dbReference type="Gene3D" id="1.10.10.10">
    <property type="entry name" value="Winged helix-like DNA-binding domain superfamily/Winged helix DNA-binding domain"/>
    <property type="match status" value="1"/>
</dbReference>
<sequence length="175" mass="18461">MQAICLASVIVQSETTGPTTQDCVDLLRSLQQLTRARRRSMRYKQDAGALMMLSALEGTPGARVSMLAEMLMIDISAASRQVAALEGAGLVARVRDEADHRAQLVRLTAAGEMALATACETAGSDIAGRISNWSAQDLGTLTDLVRRLATDLVASEPGCAKSPPAAYRVPAFTVG</sequence>
<accession>A0A1H0HZY2</accession>
<dbReference type="SUPFAM" id="SSF46785">
    <property type="entry name" value="Winged helix' DNA-binding domain"/>
    <property type="match status" value="1"/>
</dbReference>